<evidence type="ECO:0000313" key="2">
    <source>
        <dbReference type="Proteomes" id="UP000799764"/>
    </source>
</evidence>
<dbReference type="AlphaFoldDB" id="A0A9P4PW61"/>
<evidence type="ECO:0008006" key="3">
    <source>
        <dbReference type="Google" id="ProtNLM"/>
    </source>
</evidence>
<evidence type="ECO:0000313" key="1">
    <source>
        <dbReference type="EMBL" id="KAF2451561.1"/>
    </source>
</evidence>
<accession>A0A9P4PW61</accession>
<protein>
    <recommendedName>
        <fullName evidence="3">Fungal-specific transcription factor domain-containing protein</fullName>
    </recommendedName>
</protein>
<dbReference type="InterPro" id="IPR021858">
    <property type="entry name" value="Fun_TF"/>
</dbReference>
<organism evidence="1 2">
    <name type="scientific">Karstenula rhodostoma CBS 690.94</name>
    <dbReference type="NCBI Taxonomy" id="1392251"/>
    <lineage>
        <taxon>Eukaryota</taxon>
        <taxon>Fungi</taxon>
        <taxon>Dikarya</taxon>
        <taxon>Ascomycota</taxon>
        <taxon>Pezizomycotina</taxon>
        <taxon>Dothideomycetes</taxon>
        <taxon>Pleosporomycetidae</taxon>
        <taxon>Pleosporales</taxon>
        <taxon>Massarineae</taxon>
        <taxon>Didymosphaeriaceae</taxon>
        <taxon>Karstenula</taxon>
    </lineage>
</organism>
<dbReference type="PANTHER" id="PTHR37540:SF9">
    <property type="entry name" value="ZN(2)-C6 FUNGAL-TYPE DOMAIN-CONTAINING PROTEIN"/>
    <property type="match status" value="1"/>
</dbReference>
<sequence length="460" mass="53121">MQQEFCFVNGTHVDKLTKKRMRRHVMMGKNAGRTIQRKSRRDIVPYQVTKIAAVSSVAICQQPAFDRYAYVDNFREDSIYNDVLFGLSFPVQLTSHFAEVISNFFLFIAHKLYPIALGISMEKSKYTWMSILMSDKAAFYCNLALMQACNELFLGGGEKSPEAMYHLSNSLKYVRKRLESEEALSDSTMGIVMSLITQEQCRQQHKAARIHLDGLSQMVKLRGGLDSLEGCLPILLKACKTDLMYALQCEDTPRFYRSKMPHVISLLRALDLPFDREAARKQVQHPKLDPALLDVLIDIICASTLFSDLPSTQKVDLYLFQELLVSICYRLLAIPYSHHPPRIEDSYHVGLMIFMMSLFLQVGSQRIMSYRNVTRRLKRVLESDFLDGEDDLRLWLLMMGSVWVADDEDADWLMPMVCAQTRKMELRSWSEAREVVERWPWIGALHDALGRLVWERARCE</sequence>
<dbReference type="Pfam" id="PF11951">
    <property type="entry name" value="Fungal_trans_2"/>
    <property type="match status" value="1"/>
</dbReference>
<dbReference type="PANTHER" id="PTHR37540">
    <property type="entry name" value="TRANSCRIPTION FACTOR (ACR-2), PUTATIVE-RELATED-RELATED"/>
    <property type="match status" value="1"/>
</dbReference>
<keyword evidence="2" id="KW-1185">Reference proteome</keyword>
<reference evidence="1" key="1">
    <citation type="journal article" date="2020" name="Stud. Mycol.">
        <title>101 Dothideomycetes genomes: a test case for predicting lifestyles and emergence of pathogens.</title>
        <authorList>
            <person name="Haridas S."/>
            <person name="Albert R."/>
            <person name="Binder M."/>
            <person name="Bloem J."/>
            <person name="Labutti K."/>
            <person name="Salamov A."/>
            <person name="Andreopoulos B."/>
            <person name="Baker S."/>
            <person name="Barry K."/>
            <person name="Bills G."/>
            <person name="Bluhm B."/>
            <person name="Cannon C."/>
            <person name="Castanera R."/>
            <person name="Culley D."/>
            <person name="Daum C."/>
            <person name="Ezra D."/>
            <person name="Gonzalez J."/>
            <person name="Henrissat B."/>
            <person name="Kuo A."/>
            <person name="Liang C."/>
            <person name="Lipzen A."/>
            <person name="Lutzoni F."/>
            <person name="Magnuson J."/>
            <person name="Mondo S."/>
            <person name="Nolan M."/>
            <person name="Ohm R."/>
            <person name="Pangilinan J."/>
            <person name="Park H.-J."/>
            <person name="Ramirez L."/>
            <person name="Alfaro M."/>
            <person name="Sun H."/>
            <person name="Tritt A."/>
            <person name="Yoshinaga Y."/>
            <person name="Zwiers L.-H."/>
            <person name="Turgeon B."/>
            <person name="Goodwin S."/>
            <person name="Spatafora J."/>
            <person name="Crous P."/>
            <person name="Grigoriev I."/>
        </authorList>
    </citation>
    <scope>NUCLEOTIDE SEQUENCE</scope>
    <source>
        <strain evidence="1">CBS 690.94</strain>
    </source>
</reference>
<dbReference type="OrthoDB" id="4158087at2759"/>
<dbReference type="EMBL" id="MU001492">
    <property type="protein sequence ID" value="KAF2451561.1"/>
    <property type="molecule type" value="Genomic_DNA"/>
</dbReference>
<name>A0A9P4PW61_9PLEO</name>
<proteinExistence type="predicted"/>
<gene>
    <name evidence="1" type="ORF">P171DRAFT_515562</name>
</gene>
<dbReference type="Proteomes" id="UP000799764">
    <property type="component" value="Unassembled WGS sequence"/>
</dbReference>
<comment type="caution">
    <text evidence="1">The sequence shown here is derived from an EMBL/GenBank/DDBJ whole genome shotgun (WGS) entry which is preliminary data.</text>
</comment>